<evidence type="ECO:0000313" key="4">
    <source>
        <dbReference type="EMBL" id="RTR25191.1"/>
    </source>
</evidence>
<name>A0A431VPP6_9DEIO</name>
<dbReference type="InterPro" id="IPR019248">
    <property type="entry name" value="Glucodextran_C"/>
</dbReference>
<evidence type="ECO:0000259" key="3">
    <source>
        <dbReference type="Pfam" id="PF09985"/>
    </source>
</evidence>
<keyword evidence="5" id="KW-1185">Reference proteome</keyword>
<dbReference type="OrthoDB" id="66266at2"/>
<proteinExistence type="predicted"/>
<evidence type="ECO:0000256" key="2">
    <source>
        <dbReference type="SAM" id="Phobius"/>
    </source>
</evidence>
<evidence type="ECO:0000256" key="1">
    <source>
        <dbReference type="SAM" id="MobiDB-lite"/>
    </source>
</evidence>
<keyword evidence="2" id="KW-0812">Transmembrane</keyword>
<comment type="caution">
    <text evidence="4">The sequence shown here is derived from an EMBL/GenBank/DDBJ whole genome shotgun (WGS) entry which is preliminary data.</text>
</comment>
<accession>A0A431VPP6</accession>
<dbReference type="Pfam" id="PF09985">
    <property type="entry name" value="Glucodextran_C"/>
    <property type="match status" value="1"/>
</dbReference>
<dbReference type="AlphaFoldDB" id="A0A431VPP6"/>
<keyword evidence="2" id="KW-0472">Membrane</keyword>
<organism evidence="4 5">
    <name type="scientific">Deinococcus radiophilus</name>
    <dbReference type="NCBI Taxonomy" id="32062"/>
    <lineage>
        <taxon>Bacteria</taxon>
        <taxon>Thermotogati</taxon>
        <taxon>Deinococcota</taxon>
        <taxon>Deinococci</taxon>
        <taxon>Deinococcales</taxon>
        <taxon>Deinococcaceae</taxon>
        <taxon>Deinococcus</taxon>
    </lineage>
</organism>
<dbReference type="EMBL" id="RXPE01000036">
    <property type="protein sequence ID" value="RTR25191.1"/>
    <property type="molecule type" value="Genomic_DNA"/>
</dbReference>
<feature type="region of interest" description="Disordered" evidence="1">
    <location>
        <begin position="126"/>
        <end position="149"/>
    </location>
</feature>
<feature type="transmembrane region" description="Helical" evidence="2">
    <location>
        <begin position="246"/>
        <end position="267"/>
    </location>
</feature>
<protein>
    <submittedName>
        <fullName evidence="4">Regulator</fullName>
    </submittedName>
</protein>
<keyword evidence="2" id="KW-1133">Transmembrane helix</keyword>
<dbReference type="SUPFAM" id="SSF49344">
    <property type="entry name" value="CBD9-like"/>
    <property type="match status" value="1"/>
</dbReference>
<gene>
    <name evidence="4" type="ORF">EJ104_12015</name>
</gene>
<reference evidence="4 5" key="1">
    <citation type="submission" date="2018-12" db="EMBL/GenBank/DDBJ databases">
        <title>Deinococcus radiophilus ATCC 27603 genome sequencing and assembly.</title>
        <authorList>
            <person name="Maclea K.S."/>
            <person name="Maynard C.R."/>
        </authorList>
    </citation>
    <scope>NUCLEOTIDE SEQUENCE [LARGE SCALE GENOMIC DNA]</scope>
    <source>
        <strain evidence="4 5">ATCC 27603</strain>
    </source>
</reference>
<dbReference type="Proteomes" id="UP000277766">
    <property type="component" value="Unassembled WGS sequence"/>
</dbReference>
<evidence type="ECO:0000313" key="5">
    <source>
        <dbReference type="Proteomes" id="UP000277766"/>
    </source>
</evidence>
<dbReference type="Gene3D" id="2.60.40.1190">
    <property type="match status" value="1"/>
</dbReference>
<sequence length="280" mass="29216">MWLPAAQAQRSQAAEPLLTVTDPAGDAQGDGNLQLPTQPAIPAEALDLRSFEVWPREGGGLTFRVGFGTLENPWNAPGGFSAQTLDIFVKTQSGGQTGLADLNMRTAGGGWQYHLRVTGFGSHWTHASEEPLTGLDTAEETSGEAERPANLPAAPRVRTEGGNTLVIETDLGAGQYAYWVTSSVYSPFSRGGVLVPGGSGTFALTSPSGDGSGPVPVDLLMEEASPQPFNLGVADPVGELRDFRPGLLWGLGLLGLATGVGAGAALWRTPREQVQRSGPN</sequence>
<feature type="domain" description="Glucodextranase-like C-terminal" evidence="3">
    <location>
        <begin position="18"/>
        <end position="134"/>
    </location>
</feature>